<dbReference type="PANTHER" id="PTHR30217:SF12">
    <property type="entry name" value="U32 FAMILY PEPTIDASE"/>
    <property type="match status" value="1"/>
</dbReference>
<dbReference type="PATRIC" id="fig|1265861.3.peg.1093"/>
<protein>
    <submittedName>
        <fullName evidence="1">U32 family peptidase</fullName>
    </submittedName>
</protein>
<dbReference type="InterPro" id="IPR051454">
    <property type="entry name" value="RNA/ubiquinone_mod_enzymes"/>
</dbReference>
<evidence type="ECO:0000313" key="1">
    <source>
        <dbReference type="EMBL" id="EUJ40286.1"/>
    </source>
</evidence>
<gene>
    <name evidence="1" type="ORF">BCAMP_05521</name>
</gene>
<dbReference type="RefSeq" id="WP_035314179.1">
    <property type="nucleotide sequence ID" value="NZ_AODH01000020.1"/>
</dbReference>
<dbReference type="EMBL" id="AODH01000020">
    <property type="protein sequence ID" value="EUJ40286.1"/>
    <property type="molecule type" value="Genomic_DNA"/>
</dbReference>
<dbReference type="STRING" id="1265861.BCAMP_05521"/>
<dbReference type="InterPro" id="IPR001539">
    <property type="entry name" value="Peptidase_U32"/>
</dbReference>
<name>W7CX18_9LIST</name>
<dbReference type="Pfam" id="PF01136">
    <property type="entry name" value="Peptidase_U32"/>
    <property type="match status" value="1"/>
</dbReference>
<sequence>MIEISTTIKSVAQAKALLEVGVTKLLFGEDTFGLRLAHSFSRAEQRELIALAHSYGAKACVMVNALMHNEQIEQLPDYLTFLKAAGADEVMAGDPGVFQIMKQPEYRLPFIYDAQTMVVSARQINFWAKRGASGGMLAHEVPYEELTMLAPQLTVPATFLVYGASCIHQSRRPLVQNYLNFIKKDDLITKERGLFISEPRKDETHYSIYEDVNGTHIFANHDVNLLGQLDKLLAIGMHDWKLDGLFVEEGRFVEIVALFVTVKRLYETAAFKETMLLGLSEKLTHLHPKTRSMDTGFFLMDPEAVK</sequence>
<organism evidence="1 2">
    <name type="scientific">Brochothrix campestris FSL F6-1037</name>
    <dbReference type="NCBI Taxonomy" id="1265861"/>
    <lineage>
        <taxon>Bacteria</taxon>
        <taxon>Bacillati</taxon>
        <taxon>Bacillota</taxon>
        <taxon>Bacilli</taxon>
        <taxon>Bacillales</taxon>
        <taxon>Listeriaceae</taxon>
        <taxon>Brochothrix</taxon>
    </lineage>
</organism>
<reference evidence="1 2" key="1">
    <citation type="submission" date="2012-12" db="EMBL/GenBank/DDBJ databases">
        <title>Novel taxa of Listeriaceae from agricultural environments in the United States.</title>
        <authorList>
            <person name="den Bakker H.C."/>
            <person name="Allred A."/>
            <person name="Warchocki S."/>
            <person name="Wright E.M."/>
            <person name="Burrell A."/>
            <person name="Nightingale K.K."/>
            <person name="Kephart D."/>
            <person name="Wiedmann M."/>
        </authorList>
    </citation>
    <scope>NUCLEOTIDE SEQUENCE [LARGE SCALE GENOMIC DNA]</scope>
    <source>
        <strain evidence="1 2">FSL F6-1037</strain>
    </source>
</reference>
<proteinExistence type="predicted"/>
<dbReference type="Proteomes" id="UP000019243">
    <property type="component" value="Unassembled WGS sequence"/>
</dbReference>
<dbReference type="OrthoDB" id="9807498at2"/>
<comment type="caution">
    <text evidence="1">The sequence shown here is derived from an EMBL/GenBank/DDBJ whole genome shotgun (WGS) entry which is preliminary data.</text>
</comment>
<keyword evidence="2" id="KW-1185">Reference proteome</keyword>
<dbReference type="PANTHER" id="PTHR30217">
    <property type="entry name" value="PEPTIDASE U32 FAMILY"/>
    <property type="match status" value="1"/>
</dbReference>
<accession>W7CX18</accession>
<evidence type="ECO:0000313" key="2">
    <source>
        <dbReference type="Proteomes" id="UP000019243"/>
    </source>
</evidence>
<dbReference type="AlphaFoldDB" id="W7CX18"/>